<protein>
    <recommendedName>
        <fullName evidence="6">A-type ATP synthase subunit C</fullName>
    </recommendedName>
</protein>
<dbReference type="NCBIfam" id="TIGR02923">
    <property type="entry name" value="AhaC"/>
    <property type="match status" value="1"/>
</dbReference>
<keyword evidence="2 6" id="KW-0813">Transport</keyword>
<evidence type="ECO:0000256" key="7">
    <source>
        <dbReference type="SAM" id="MobiDB-lite"/>
    </source>
</evidence>
<dbReference type="RefSeq" id="WP_310576838.1">
    <property type="nucleotide sequence ID" value="NZ_JAVKPK010000069.1"/>
</dbReference>
<sequence length="360" mass="41357">MRLLERLWGKKPSRKSDKKKSSSSNYAYAVTRVRAMKSKLLPKESYPRLLNMGIDEITRFIQESEYKNDVDELAMKYSGGDLAEHALNRNLALTYDKLVRITSGELNYLIVAYLRRYDVWNIKTLLRGKLYNASVEDILESLIAAGEFTYTSMSELAAKATYQEVIEALKYIEYYPLLQKFDGTNLAYIENELDKMYYSSLFEAIGTPRSKDRKLFVRVIKLEVDVKNLGTLFRLKKAGVEQLDEIMPLMIEGGLELKPEKLAALPYEEFVNELQRTKYWDAISGVAGSDMASLTPLESRLMRYYLESSTILSHVSPISIVPIMDYIIHKNNETTNLRIIFRGKESGLSDELIKDQLVVI</sequence>
<keyword evidence="5 6" id="KW-0066">ATP synthesis</keyword>
<dbReference type="InterPro" id="IPR036079">
    <property type="entry name" value="ATPase_csu/dsu_sf"/>
</dbReference>
<keyword evidence="6" id="KW-0472">Membrane</keyword>
<comment type="function">
    <text evidence="6">Component of the A-type ATP synthase that produces ATP from ADP in the presence of a proton gradient across the membrane.</text>
</comment>
<gene>
    <name evidence="6" type="primary">atpC</name>
    <name evidence="8" type="ORF">RG963_13690</name>
</gene>
<evidence type="ECO:0000313" key="9">
    <source>
        <dbReference type="Proteomes" id="UP001246244"/>
    </source>
</evidence>
<dbReference type="InterPro" id="IPR035067">
    <property type="entry name" value="V-type_ATPase_csu/dsu"/>
</dbReference>
<keyword evidence="3 6" id="KW-0375">Hydrogen ion transport</keyword>
<dbReference type="SUPFAM" id="SSF103486">
    <property type="entry name" value="V-type ATP synthase subunit C"/>
    <property type="match status" value="1"/>
</dbReference>
<comment type="caution">
    <text evidence="8">The sequence shown here is derived from an EMBL/GenBank/DDBJ whole genome shotgun (WGS) entry which is preliminary data.</text>
</comment>
<dbReference type="Pfam" id="PF01992">
    <property type="entry name" value="vATP-synt_AC39"/>
    <property type="match status" value="1"/>
</dbReference>
<accession>A0ABU2D490</accession>
<evidence type="ECO:0000256" key="5">
    <source>
        <dbReference type="ARBA" id="ARBA00023310"/>
    </source>
</evidence>
<organism evidence="8 9">
    <name type="scientific">Methanosarcina baikalica</name>
    <dbReference type="NCBI Taxonomy" id="3073890"/>
    <lineage>
        <taxon>Archaea</taxon>
        <taxon>Methanobacteriati</taxon>
        <taxon>Methanobacteriota</taxon>
        <taxon>Stenosarchaea group</taxon>
        <taxon>Methanomicrobia</taxon>
        <taxon>Methanosarcinales</taxon>
        <taxon>Methanosarcinaceae</taxon>
        <taxon>Methanosarcina</taxon>
    </lineage>
</organism>
<reference evidence="9" key="1">
    <citation type="submission" date="2023-07" db="EMBL/GenBank/DDBJ databases">
        <title>Whole-genome sequencing of a new Methanosarcina sp. Z-7115.</title>
        <authorList>
            <person name="Zhilina T.N."/>
            <person name="Merkel A.Y."/>
        </authorList>
    </citation>
    <scope>NUCLEOTIDE SEQUENCE [LARGE SCALE GENOMIC DNA]</scope>
    <source>
        <strain evidence="9">Z-7115</strain>
    </source>
</reference>
<dbReference type="EMBL" id="JAVKPK010000069">
    <property type="protein sequence ID" value="MDR7666809.1"/>
    <property type="molecule type" value="Genomic_DNA"/>
</dbReference>
<feature type="region of interest" description="Disordered" evidence="7">
    <location>
        <begin position="1"/>
        <end position="23"/>
    </location>
</feature>
<dbReference type="InterPro" id="IPR050873">
    <property type="entry name" value="V-ATPase_V0D/AC39_subunit"/>
</dbReference>
<comment type="similarity">
    <text evidence="1 6">Belongs to the V-ATPase V0D/AC39 subunit family.</text>
</comment>
<dbReference type="HAMAP" id="MF_00314">
    <property type="entry name" value="ATP_synth_C_arch"/>
    <property type="match status" value="1"/>
</dbReference>
<evidence type="ECO:0000256" key="4">
    <source>
        <dbReference type="ARBA" id="ARBA00023065"/>
    </source>
</evidence>
<comment type="subcellular location">
    <subcellularLocation>
        <location evidence="6">Cell membrane</location>
        <topology evidence="6">Peripheral membrane protein</topology>
    </subcellularLocation>
</comment>
<dbReference type="PANTHER" id="PTHR38682:SF1">
    <property type="entry name" value="V-TYPE ATP SYNTHASE SUBUNIT C"/>
    <property type="match status" value="1"/>
</dbReference>
<dbReference type="InterPro" id="IPR044911">
    <property type="entry name" value="V-type_ATPase_csu/dsu_dom_3"/>
</dbReference>
<dbReference type="Gene3D" id="1.10.132.50">
    <property type="entry name" value="ATP synthase (C/AC39) subunit, domain 3"/>
    <property type="match status" value="1"/>
</dbReference>
<evidence type="ECO:0000256" key="2">
    <source>
        <dbReference type="ARBA" id="ARBA00022448"/>
    </source>
</evidence>
<proteinExistence type="inferred from homology"/>
<comment type="subunit">
    <text evidence="6">Has multiple subunits with at least A(3), B(3), C, D, E, F, H, I and proteolipid K(x).</text>
</comment>
<evidence type="ECO:0000256" key="3">
    <source>
        <dbReference type="ARBA" id="ARBA00022781"/>
    </source>
</evidence>
<evidence type="ECO:0000313" key="8">
    <source>
        <dbReference type="EMBL" id="MDR7666809.1"/>
    </source>
</evidence>
<keyword evidence="9" id="KW-1185">Reference proteome</keyword>
<dbReference type="PANTHER" id="PTHR38682">
    <property type="entry name" value="V-TYPE ATP SYNTHASE SUBUNIT C"/>
    <property type="match status" value="1"/>
</dbReference>
<dbReference type="NCBIfam" id="NF002268">
    <property type="entry name" value="PRK01198.1-4"/>
    <property type="match status" value="1"/>
</dbReference>
<dbReference type="Gene3D" id="1.20.1690.10">
    <property type="entry name" value="V-type ATP synthase subunit C domain"/>
    <property type="match status" value="2"/>
</dbReference>
<keyword evidence="4 6" id="KW-0406">Ion transport</keyword>
<feature type="compositionally biased region" description="Basic residues" evidence="7">
    <location>
        <begin position="9"/>
        <end position="18"/>
    </location>
</feature>
<keyword evidence="6" id="KW-1003">Cell membrane</keyword>
<dbReference type="Proteomes" id="UP001246244">
    <property type="component" value="Unassembled WGS sequence"/>
</dbReference>
<evidence type="ECO:0000256" key="6">
    <source>
        <dbReference type="HAMAP-Rule" id="MF_00314"/>
    </source>
</evidence>
<name>A0ABU2D490_9EURY</name>
<dbReference type="InterPro" id="IPR002843">
    <property type="entry name" value="ATPase_V0-cplx_csu/dsu"/>
</dbReference>
<dbReference type="InterPro" id="IPR014272">
    <property type="entry name" value="ATPase_V0-cplx_csu"/>
</dbReference>
<evidence type="ECO:0000256" key="1">
    <source>
        <dbReference type="ARBA" id="ARBA00006709"/>
    </source>
</evidence>